<keyword evidence="1" id="KW-0479">Metal-binding</keyword>
<comment type="catalytic activity">
    <reaction evidence="1">
        <text>cytidine(4) in tRNA(Pro) + S-adenosyl-L-methionine = 2'-O-methylcytidine(4) in tRNA(Pro) + S-adenosyl-L-homocysteine + H(+)</text>
        <dbReference type="Rhea" id="RHEA:32767"/>
        <dbReference type="Rhea" id="RHEA-COMP:10397"/>
        <dbReference type="Rhea" id="RHEA-COMP:10398"/>
        <dbReference type="ChEBI" id="CHEBI:15378"/>
        <dbReference type="ChEBI" id="CHEBI:57856"/>
        <dbReference type="ChEBI" id="CHEBI:59789"/>
        <dbReference type="ChEBI" id="CHEBI:74495"/>
        <dbReference type="ChEBI" id="CHEBI:82748"/>
        <dbReference type="EC" id="2.1.1.225"/>
    </reaction>
</comment>
<gene>
    <name evidence="3" type="ORF">PBRA_004811</name>
</gene>
<keyword evidence="1" id="KW-0862">Zinc</keyword>
<dbReference type="EMBL" id="CDSF01000046">
    <property type="protein sequence ID" value="CEO96121.1"/>
    <property type="molecule type" value="Genomic_DNA"/>
</dbReference>
<keyword evidence="1" id="KW-0808">Transferase</keyword>
<accession>A0A0G4ILM0</accession>
<keyword evidence="1" id="KW-0949">S-adenosyl-L-methionine</keyword>
<feature type="domain" description="Methyltransferase TRM13" evidence="2">
    <location>
        <begin position="315"/>
        <end position="363"/>
    </location>
</feature>
<reference evidence="3 4" key="1">
    <citation type="submission" date="2015-02" db="EMBL/GenBank/DDBJ databases">
        <authorList>
            <person name="Chooi Y.-H."/>
        </authorList>
    </citation>
    <scope>NUCLEOTIDE SEQUENCE [LARGE SCALE GENOMIC DNA]</scope>
    <source>
        <strain evidence="3">E3</strain>
    </source>
</reference>
<keyword evidence="1" id="KW-0489">Methyltransferase</keyword>
<dbReference type="PANTHER" id="PTHR12998:SF0">
    <property type="entry name" value="TRNA:M(4)X MODIFICATION ENZYME TRM13 HOMOLOG"/>
    <property type="match status" value="1"/>
</dbReference>
<dbReference type="Proteomes" id="UP000039324">
    <property type="component" value="Unassembled WGS sequence"/>
</dbReference>
<dbReference type="EC" id="2.1.1.225" evidence="1"/>
<dbReference type="GO" id="GO:0008270">
    <property type="term" value="F:zinc ion binding"/>
    <property type="evidence" value="ECO:0007669"/>
    <property type="project" value="UniProtKB-KW"/>
</dbReference>
<dbReference type="GO" id="GO:0030488">
    <property type="term" value="P:tRNA methylation"/>
    <property type="evidence" value="ECO:0007669"/>
    <property type="project" value="InterPro"/>
</dbReference>
<dbReference type="AlphaFoldDB" id="A0A0G4ILM0"/>
<dbReference type="Pfam" id="PF05206">
    <property type="entry name" value="TRM13"/>
    <property type="match status" value="2"/>
</dbReference>
<sequence length="370" mass="40726">MSPPGAGRCQEWLARKNRCCGQAVVAGGGDRCVFHAPSVGDGAGRVQCGPCKTWMSAESFRRHSRGHCPFMKVEQKIRCQPYYQENCNSAVRSCGAETDTAPSDGVTNERLLEIYQAVVDPDDDVESKDYFELGEGAITPSVKHGAQHRAILSHVGTEPFASVVEMGAGKADLLEAILSSRQRGSRDAISGVAIDMTTFHHSADPRLRRLCQYRRVTINLRDLALKAINLPTPACAVSKHLCGVGLDFAFRAIVNAGSGIVALLAMAPCCYHKCTWQELTGRDLLEDHGVKPHEFAEICRRASWSTQLDADVMDERKFNVGRSCKRIIDVCRLSYLRRNGFPDARLVAYVDSRITTENMLIIAKRSPISK</sequence>
<dbReference type="GO" id="GO:0106050">
    <property type="term" value="F:tRNA 2'-O-methyltransferase activity"/>
    <property type="evidence" value="ECO:0007669"/>
    <property type="project" value="UniProtKB-UniRule"/>
</dbReference>
<comment type="catalytic activity">
    <reaction evidence="1">
        <text>cytidine(4) in tRNA(Gly)(GCC) + S-adenosyl-L-methionine = 2'-O-methylcytidine(4) in tRNA(Gly)(GCC) + S-adenosyl-L-homocysteine + H(+)</text>
        <dbReference type="Rhea" id="RHEA:43192"/>
        <dbReference type="Rhea" id="RHEA-COMP:10399"/>
        <dbReference type="Rhea" id="RHEA-COMP:10400"/>
        <dbReference type="ChEBI" id="CHEBI:15378"/>
        <dbReference type="ChEBI" id="CHEBI:57856"/>
        <dbReference type="ChEBI" id="CHEBI:59789"/>
        <dbReference type="ChEBI" id="CHEBI:74495"/>
        <dbReference type="ChEBI" id="CHEBI:82748"/>
        <dbReference type="EC" id="2.1.1.225"/>
    </reaction>
</comment>
<dbReference type="OMA" id="QENCNSA"/>
<comment type="similarity">
    <text evidence="1">Belongs to the methyltransferase TRM13 family.</text>
</comment>
<feature type="domain" description="Methyltransferase TRM13" evidence="2">
    <location>
        <begin position="161"/>
        <end position="310"/>
    </location>
</feature>
<dbReference type="InterPro" id="IPR007871">
    <property type="entry name" value="Methyltransferase_TRM13"/>
</dbReference>
<protein>
    <recommendedName>
        <fullName evidence="1">tRNA:m(4)X modification enzyme TRM13</fullName>
        <ecNumber evidence="1">2.1.1.225</ecNumber>
    </recommendedName>
</protein>
<comment type="function">
    <text evidence="1">tRNA methylase which 2'-O-methylates cytidine(4) in tRNA(Pro) and tRNA(Gly)(GCC), and adenosine(4) in tRNA(His).</text>
</comment>
<keyword evidence="1" id="KW-0819">tRNA processing</keyword>
<evidence type="ECO:0000313" key="4">
    <source>
        <dbReference type="Proteomes" id="UP000039324"/>
    </source>
</evidence>
<evidence type="ECO:0000259" key="2">
    <source>
        <dbReference type="Pfam" id="PF05206"/>
    </source>
</evidence>
<comment type="catalytic activity">
    <reaction evidence="1">
        <text>adenosine(4) in tRNA(His) + S-adenosyl-L-methionine = 2'-O-methyladenosine(4) in tRNA(His) + S-adenosyl-L-homocysteine + H(+)</text>
        <dbReference type="Rhea" id="RHEA:43196"/>
        <dbReference type="Rhea" id="RHEA-COMP:10401"/>
        <dbReference type="Rhea" id="RHEA-COMP:10402"/>
        <dbReference type="ChEBI" id="CHEBI:15378"/>
        <dbReference type="ChEBI" id="CHEBI:57856"/>
        <dbReference type="ChEBI" id="CHEBI:59789"/>
        <dbReference type="ChEBI" id="CHEBI:74411"/>
        <dbReference type="ChEBI" id="CHEBI:74477"/>
        <dbReference type="EC" id="2.1.1.225"/>
    </reaction>
</comment>
<keyword evidence="4" id="KW-1185">Reference proteome</keyword>
<dbReference type="OrthoDB" id="258806at2759"/>
<organism evidence="3 4">
    <name type="scientific">Plasmodiophora brassicae</name>
    <name type="common">Clubroot disease agent</name>
    <dbReference type="NCBI Taxonomy" id="37360"/>
    <lineage>
        <taxon>Eukaryota</taxon>
        <taxon>Sar</taxon>
        <taxon>Rhizaria</taxon>
        <taxon>Endomyxa</taxon>
        <taxon>Phytomyxea</taxon>
        <taxon>Plasmodiophorida</taxon>
        <taxon>Plasmodiophoridae</taxon>
        <taxon>Plasmodiophora</taxon>
    </lineage>
</organism>
<dbReference type="InterPro" id="IPR039044">
    <property type="entry name" value="Trm13"/>
</dbReference>
<dbReference type="STRING" id="37360.A0A0G4ILM0"/>
<evidence type="ECO:0000313" key="3">
    <source>
        <dbReference type="EMBL" id="CEO96121.1"/>
    </source>
</evidence>
<dbReference type="PANTHER" id="PTHR12998">
    <property type="entry name" value="TRNA:M(4)X MODIFICATION ENZYME TRM13 HOMOLOG"/>
    <property type="match status" value="1"/>
</dbReference>
<keyword evidence="1" id="KW-0863">Zinc-finger</keyword>
<proteinExistence type="inferred from homology"/>
<name>A0A0G4ILM0_PLABS</name>
<evidence type="ECO:0000256" key="1">
    <source>
        <dbReference type="RuleBase" id="RU367103"/>
    </source>
</evidence>